<feature type="repeat" description="TPR" evidence="1">
    <location>
        <begin position="78"/>
        <end position="111"/>
    </location>
</feature>
<gene>
    <name evidence="2" type="ORF">O0I10_011645</name>
</gene>
<evidence type="ECO:0000313" key="2">
    <source>
        <dbReference type="EMBL" id="KAJ8652700.1"/>
    </source>
</evidence>
<dbReference type="Gene3D" id="1.25.40.10">
    <property type="entry name" value="Tetratricopeptide repeat domain"/>
    <property type="match status" value="1"/>
</dbReference>
<keyword evidence="1" id="KW-0802">TPR repeat</keyword>
<keyword evidence="3" id="KW-1185">Reference proteome</keyword>
<evidence type="ECO:0000313" key="3">
    <source>
        <dbReference type="Proteomes" id="UP001234581"/>
    </source>
</evidence>
<evidence type="ECO:0000256" key="1">
    <source>
        <dbReference type="PROSITE-ProRule" id="PRU00339"/>
    </source>
</evidence>
<dbReference type="SUPFAM" id="SSF52047">
    <property type="entry name" value="RNI-like"/>
    <property type="match status" value="1"/>
</dbReference>
<dbReference type="Gene3D" id="3.80.10.10">
    <property type="entry name" value="Ribonuclease Inhibitor"/>
    <property type="match status" value="2"/>
</dbReference>
<comment type="caution">
    <text evidence="2">The sequence shown here is derived from an EMBL/GenBank/DDBJ whole genome shotgun (WGS) entry which is preliminary data.</text>
</comment>
<dbReference type="Proteomes" id="UP001234581">
    <property type="component" value="Unassembled WGS sequence"/>
</dbReference>
<dbReference type="PROSITE" id="PS50005">
    <property type="entry name" value="TPR"/>
    <property type="match status" value="1"/>
</dbReference>
<dbReference type="SUPFAM" id="SSF48452">
    <property type="entry name" value="TPR-like"/>
    <property type="match status" value="1"/>
</dbReference>
<dbReference type="InterPro" id="IPR011990">
    <property type="entry name" value="TPR-like_helical_dom_sf"/>
</dbReference>
<name>A0AAD7XSG0_9FUNG</name>
<dbReference type="InterPro" id="IPR019734">
    <property type="entry name" value="TPR_rpt"/>
</dbReference>
<protein>
    <submittedName>
        <fullName evidence="2">Uncharacterized protein</fullName>
    </submittedName>
</protein>
<dbReference type="PANTHER" id="PTHR31639:SF256">
    <property type="entry name" value="OS07G0242900 PROTEIN"/>
    <property type="match status" value="1"/>
</dbReference>
<proteinExistence type="predicted"/>
<sequence length="686" mass="77155">MTVEENISWSELLKHPIVTAEHGNDRNRFAAATESLQKAAHQFASALNDRAKLLANSAQYDTVLHDAAAIVTILPESGLGYLCMGDVHCQLGRYAAAISIYDEGLEAVPESDQYYQQLQQHRMSAITNNSKQVDFISQLPFDIVTINILPRMQPKFYCESSCEYLYVSRGWQQRILQQPNGLVFDFGRETDTFMKGHDQLVRFAPYVQKLKGDVFADAKLEDLFSRAHFSNLKHMHIYCQSTTFRLPLLNGLQLISDSLTHLAVDGRVDNLHLRDILESCPNLVSLRTESVDPAMVSLPISSCYPKITHLALHDVPEDTALEYDHMIGVLSRFPSLLSFEISPTPDSRVLPILHEYCPYLQVLYFGSTSKQLGVIDVHPHRKGIKSAHLGGEFGYLVAQGDLIQFLHVHRNSLEEVEACDDIDEYDSYWKLVNGQVIIQAGDRDAPPPLRFGYDPTTQAENSFMQLISIDFSHSESSTSNEFVLWLISNAPNLKAINLRISHLRHDITNAMIKLRHLSKLEIVRWVWGDHSDYYEGIIQFLEHHVGMGETSTLKEITISARTMAFDATWIPFISKLQCLKNLKLHALSIPEDCLPVMEKIGRGCPALEDLTLGVRGCDIGDGIISSLCQHSNLKCLRIGSTSLNPGTLILMTILPGLESLYLECNVPESVMEMLRKHVSKAMINKP</sequence>
<organism evidence="2 3">
    <name type="scientific">Lichtheimia ornata</name>
    <dbReference type="NCBI Taxonomy" id="688661"/>
    <lineage>
        <taxon>Eukaryota</taxon>
        <taxon>Fungi</taxon>
        <taxon>Fungi incertae sedis</taxon>
        <taxon>Mucoromycota</taxon>
        <taxon>Mucoromycotina</taxon>
        <taxon>Mucoromycetes</taxon>
        <taxon>Mucorales</taxon>
        <taxon>Lichtheimiaceae</taxon>
        <taxon>Lichtheimia</taxon>
    </lineage>
</organism>
<dbReference type="PANTHER" id="PTHR31639">
    <property type="entry name" value="F-BOX PROTEIN-LIKE"/>
    <property type="match status" value="1"/>
</dbReference>
<dbReference type="GeneID" id="83219045"/>
<reference evidence="2 3" key="1">
    <citation type="submission" date="2023-03" db="EMBL/GenBank/DDBJ databases">
        <title>Genome sequence of Lichtheimia ornata CBS 291.66.</title>
        <authorList>
            <person name="Mohabir J.T."/>
            <person name="Shea T.P."/>
            <person name="Kurbessoian T."/>
            <person name="Berby B."/>
            <person name="Fontaine J."/>
            <person name="Livny J."/>
            <person name="Gnirke A."/>
            <person name="Stajich J.E."/>
            <person name="Cuomo C.A."/>
        </authorList>
    </citation>
    <scope>NUCLEOTIDE SEQUENCE [LARGE SCALE GENOMIC DNA]</scope>
    <source>
        <strain evidence="2">CBS 291.66</strain>
    </source>
</reference>
<dbReference type="AlphaFoldDB" id="A0AAD7XSG0"/>
<dbReference type="InterPro" id="IPR032675">
    <property type="entry name" value="LRR_dom_sf"/>
</dbReference>
<accession>A0AAD7XSG0</accession>
<dbReference type="EMBL" id="JARTCD010000096">
    <property type="protein sequence ID" value="KAJ8652700.1"/>
    <property type="molecule type" value="Genomic_DNA"/>
</dbReference>
<dbReference type="RefSeq" id="XP_058337614.1">
    <property type="nucleotide sequence ID" value="XM_058491609.1"/>
</dbReference>